<dbReference type="EnsemblBacteria" id="AAQ00355">
    <property type="protein sequence ID" value="AAQ00355"/>
    <property type="gene ID" value="Pro_1311"/>
</dbReference>
<evidence type="ECO:0000313" key="2">
    <source>
        <dbReference type="Proteomes" id="UP000001420"/>
    </source>
</evidence>
<protein>
    <submittedName>
        <fullName evidence="1">Uncharacterized protein</fullName>
    </submittedName>
</protein>
<dbReference type="PATRIC" id="fig|167539.5.peg.1376"/>
<reference evidence="1 2" key="1">
    <citation type="journal article" date="2003" name="Proc. Natl. Acad. Sci. U.S.A.">
        <title>Genome sequence of the cyanobacterium Prochlorococcus marinus SS120, a nearly minimal oxyphototrophic genome.</title>
        <authorList>
            <person name="Dufresne A."/>
            <person name="Salanoubat M."/>
            <person name="Partensky F."/>
            <person name="Artiguenave F."/>
            <person name="Axmann I.M."/>
            <person name="Barbe V."/>
            <person name="Duprat S."/>
            <person name="Galperin M.Y."/>
            <person name="Koonin E.V."/>
            <person name="Le Gall F."/>
            <person name="Makarova K.S."/>
            <person name="Ostrowski M."/>
            <person name="Oztas S."/>
            <person name="Robert C."/>
            <person name="Rogozin I.B."/>
            <person name="Scanlan D.J."/>
            <person name="Tandeau de Marsac N."/>
            <person name="Weissenbach J."/>
            <person name="Wincker P."/>
            <person name="Wolf Y.I."/>
            <person name="Hess W.R."/>
        </authorList>
    </citation>
    <scope>NUCLEOTIDE SEQUENCE [LARGE SCALE GENOMIC DNA]</scope>
    <source>
        <strain evidence="2">SARG / CCMP1375 / SS120</strain>
    </source>
</reference>
<organism evidence="1 2">
    <name type="scientific">Prochlorococcus marinus (strain SARG / CCMP1375 / SS120)</name>
    <dbReference type="NCBI Taxonomy" id="167539"/>
    <lineage>
        <taxon>Bacteria</taxon>
        <taxon>Bacillati</taxon>
        <taxon>Cyanobacteriota</taxon>
        <taxon>Cyanophyceae</taxon>
        <taxon>Synechococcales</taxon>
        <taxon>Prochlorococcaceae</taxon>
        <taxon>Prochlorococcus</taxon>
    </lineage>
</organism>
<accession>Q7VAZ2</accession>
<dbReference type="STRING" id="167539.Pro_1311"/>
<dbReference type="AlphaFoldDB" id="Q7VAZ2"/>
<dbReference type="OrthoDB" id="482053at2"/>
<sequence>MARKITEIVKKQILEGFLSGKSLTVLAREYGCTPSTVTRTVKTVLTEEEYSELKGKRRKVKPLDLSSSIDTDFAAPIESSETIAKEMDLKDCESFDESSSEMLKSEQKNLVDTPKHDVDVFTEIAPLTEEHSWDEQKEVACIPLEEYSFPQIVYMLIDRKVELEAKPLKDFSDWSFLSEDDQNRLALPLFSNQRDAKRLCSRNQKVLKVPDSRVFMLSSSYLLSKGISRILIDDCLLSIDK</sequence>
<dbReference type="eggNOG" id="COG2963">
    <property type="taxonomic scope" value="Bacteria"/>
</dbReference>
<keyword evidence="2" id="KW-1185">Reference proteome</keyword>
<dbReference type="RefSeq" id="WP_011125462.1">
    <property type="nucleotide sequence ID" value="NC_005042.1"/>
</dbReference>
<evidence type="ECO:0000313" key="1">
    <source>
        <dbReference type="EMBL" id="AAQ00355.1"/>
    </source>
</evidence>
<dbReference type="HOGENOM" id="CLU_055594_0_0_3"/>
<name>Q7VAZ2_PROMA</name>
<dbReference type="EMBL" id="AE017126">
    <property type="protein sequence ID" value="AAQ00355.1"/>
    <property type="molecule type" value="Genomic_DNA"/>
</dbReference>
<gene>
    <name evidence="1" type="ordered locus">Pro_1311</name>
</gene>
<proteinExistence type="predicted"/>
<dbReference type="KEGG" id="pma:Pro_1311"/>
<dbReference type="Proteomes" id="UP000001420">
    <property type="component" value="Chromosome"/>
</dbReference>